<dbReference type="AlphaFoldDB" id="I4HYX5"/>
<gene>
    <name evidence="1" type="ORF">MICAG_3440009</name>
</gene>
<protein>
    <submittedName>
        <fullName evidence="1">Uncharacterized protein</fullName>
    </submittedName>
</protein>
<sequence>MAEYQQRLGEREFQVAQVKAKLQEVDNALPKALRSRPRPCLWSRVLTMAILLG</sequence>
<evidence type="ECO:0000313" key="2">
    <source>
        <dbReference type="Proteomes" id="UP000005291"/>
    </source>
</evidence>
<dbReference type="EMBL" id="CAIN01000273">
    <property type="protein sequence ID" value="CCI27249.1"/>
    <property type="molecule type" value="Genomic_DNA"/>
</dbReference>
<comment type="caution">
    <text evidence="1">The sequence shown here is derived from an EMBL/GenBank/DDBJ whole genome shotgun (WGS) entry which is preliminary data.</text>
</comment>
<dbReference type="HOGENOM" id="CLU_3063420_0_0_3"/>
<proteinExistence type="predicted"/>
<reference evidence="1 2" key="1">
    <citation type="submission" date="2012-04" db="EMBL/GenBank/DDBJ databases">
        <authorList>
            <person name="Genoscope - CEA"/>
        </authorList>
    </citation>
    <scope>NUCLEOTIDE SEQUENCE [LARGE SCALE GENOMIC DNA]</scope>
    <source>
        <strain evidence="1 2">9808</strain>
    </source>
</reference>
<evidence type="ECO:0000313" key="1">
    <source>
        <dbReference type="EMBL" id="CCI27249.1"/>
    </source>
</evidence>
<dbReference type="Proteomes" id="UP000005291">
    <property type="component" value="Unassembled WGS sequence"/>
</dbReference>
<accession>I4HYX5</accession>
<name>I4HYX5_MICAE</name>
<organism evidence="1 2">
    <name type="scientific">Microcystis aeruginosa PCC 9808</name>
    <dbReference type="NCBI Taxonomy" id="1160284"/>
    <lineage>
        <taxon>Bacteria</taxon>
        <taxon>Bacillati</taxon>
        <taxon>Cyanobacteriota</taxon>
        <taxon>Cyanophyceae</taxon>
        <taxon>Oscillatoriophycideae</taxon>
        <taxon>Chroococcales</taxon>
        <taxon>Microcystaceae</taxon>
        <taxon>Microcystis</taxon>
    </lineage>
</organism>